<evidence type="ECO:0000313" key="3">
    <source>
        <dbReference type="Proteomes" id="UP000663841"/>
    </source>
</evidence>
<reference evidence="2" key="1">
    <citation type="submission" date="2021-01" db="EMBL/GenBank/DDBJ databases">
        <authorList>
            <person name="Kaushik A."/>
        </authorList>
    </citation>
    <scope>NUCLEOTIDE SEQUENCE</scope>
    <source>
        <strain evidence="2">AG3-T5</strain>
    </source>
</reference>
<proteinExistence type="predicted"/>
<gene>
    <name evidence="2" type="ORF">RDB_LOCUS87023</name>
</gene>
<accession>A0A8H2XYR8</accession>
<feature type="compositionally biased region" description="Pro residues" evidence="1">
    <location>
        <begin position="93"/>
        <end position="111"/>
    </location>
</feature>
<dbReference type="Proteomes" id="UP000663841">
    <property type="component" value="Unassembled WGS sequence"/>
</dbReference>
<feature type="region of interest" description="Disordered" evidence="1">
    <location>
        <begin position="43"/>
        <end position="111"/>
    </location>
</feature>
<sequence length="918" mass="100709">MASANMAARLSIPVASTSRRLAGSRMFCSSSCALVSPRIAQVANSSDPKLSVESKARSTESLAPLQDPSIPETPESKSLYRQSGPKPPRRPGVKPPPTLVLPSSMLPPPPQIPLPMSLPGNISSEVSEAHEKTYHMYLKSLETRNEEPTLEDLDALRPPPSTVRAALEGVIGSGRALLPAKHPLHLAIKQLGALEASTGGGPNAKKTVVAGSRKAKKLEYQALYAATEGMITRGFTVVQLKQFERETKKKRGDGKVELPPGKITSKPRIIHNLMNLRWGMIHPKVVEKYLVNESEPIEKSYQVSPSELFIFLGRDGEDLLHLAKKLKMRINVDRETLKPPPPDHSTTRPGFIIRAFGTQPNHEKLRKYIENQRDTMTVRIVRLPTGPPLSPSLLQGISRIAGAFVENVDPKFASLHDDKSSAVSVSIAARSPRSAYTAERLVQRAAMEAAHRSQLSIFALLKDEKGPTTIIDGEQDSNHQADRYALYPFDTQGFRVRSVQQMNLAAQQSPNNNLTQLPLTSTTLDLNNYEKDEAFILTGEDLPKTEPQVTPKEARYVENMTARNVRGEVIDLREHILGKNGSEGERIITATFGHVVFKTGKSTVLDPPLPQPVSSKSILEWADKHDPTARAFVPSQVPVAPIPNNVTIIHRLQYRTIEGKHIINVDVELPGNDVEPSPGETGNTPPENNGPADELEVSATESPAESANEDDPISSEPNTNSELAEERDVDSAPPDPLVERTAGSVGEYPPAEGKADATEFTPLPVEIAVGTETAFELMLPGSTMDIYVQVSHTTSMARSMVPEVLEVYLDGLSKFFTTDIEMPQPDPPQYLNFDGQNYILVKNTSARIGISTFAELPHECTVTSESSLDLEKNVPTTFTQLIYRNEISEKDWDGFIGACETLASRPYYRSTELRVNPT</sequence>
<organism evidence="2 3">
    <name type="scientific">Rhizoctonia solani</name>
    <dbReference type="NCBI Taxonomy" id="456999"/>
    <lineage>
        <taxon>Eukaryota</taxon>
        <taxon>Fungi</taxon>
        <taxon>Dikarya</taxon>
        <taxon>Basidiomycota</taxon>
        <taxon>Agaricomycotina</taxon>
        <taxon>Agaricomycetes</taxon>
        <taxon>Cantharellales</taxon>
        <taxon>Ceratobasidiaceae</taxon>
        <taxon>Rhizoctonia</taxon>
    </lineage>
</organism>
<protein>
    <submittedName>
        <fullName evidence="2">Uncharacterized protein</fullName>
    </submittedName>
</protein>
<name>A0A8H2XYR8_9AGAM</name>
<comment type="caution">
    <text evidence="2">The sequence shown here is derived from an EMBL/GenBank/DDBJ whole genome shotgun (WGS) entry which is preliminary data.</text>
</comment>
<evidence type="ECO:0000256" key="1">
    <source>
        <dbReference type="SAM" id="MobiDB-lite"/>
    </source>
</evidence>
<dbReference type="EMBL" id="CAJMWW010000089">
    <property type="protein sequence ID" value="CAE6437918.1"/>
    <property type="molecule type" value="Genomic_DNA"/>
</dbReference>
<evidence type="ECO:0000313" key="2">
    <source>
        <dbReference type="EMBL" id="CAE6437918.1"/>
    </source>
</evidence>
<dbReference type="AlphaFoldDB" id="A0A8H2XYR8"/>
<feature type="region of interest" description="Disordered" evidence="1">
    <location>
        <begin position="668"/>
        <end position="759"/>
    </location>
</feature>